<dbReference type="NCBIfam" id="NF037995">
    <property type="entry name" value="TRAP_S1"/>
    <property type="match status" value="1"/>
</dbReference>
<dbReference type="PANTHER" id="PTHR33376">
    <property type="match status" value="1"/>
</dbReference>
<dbReference type="Pfam" id="PF03480">
    <property type="entry name" value="DctP"/>
    <property type="match status" value="1"/>
</dbReference>
<name>A0ABU5ICM0_9BURK</name>
<proteinExistence type="predicted"/>
<dbReference type="Proteomes" id="UP001293718">
    <property type="component" value="Unassembled WGS sequence"/>
</dbReference>
<feature type="chain" id="PRO_5045136448" evidence="2">
    <location>
        <begin position="30"/>
        <end position="344"/>
    </location>
</feature>
<dbReference type="PIRSF" id="PIRSF006470">
    <property type="entry name" value="DctB"/>
    <property type="match status" value="1"/>
</dbReference>
<organism evidence="3 4">
    <name type="scientific">Azohydromonas lata</name>
    <dbReference type="NCBI Taxonomy" id="45677"/>
    <lineage>
        <taxon>Bacteria</taxon>
        <taxon>Pseudomonadati</taxon>
        <taxon>Pseudomonadota</taxon>
        <taxon>Betaproteobacteria</taxon>
        <taxon>Burkholderiales</taxon>
        <taxon>Sphaerotilaceae</taxon>
        <taxon>Azohydromonas</taxon>
    </lineage>
</organism>
<feature type="signal peptide" evidence="2">
    <location>
        <begin position="1"/>
        <end position="29"/>
    </location>
</feature>
<dbReference type="Gene3D" id="3.40.190.170">
    <property type="entry name" value="Bacterial extracellular solute-binding protein, family 7"/>
    <property type="match status" value="1"/>
</dbReference>
<dbReference type="InterPro" id="IPR018389">
    <property type="entry name" value="DctP_fam"/>
</dbReference>
<keyword evidence="4" id="KW-1185">Reference proteome</keyword>
<evidence type="ECO:0000313" key="3">
    <source>
        <dbReference type="EMBL" id="MDZ5456865.1"/>
    </source>
</evidence>
<evidence type="ECO:0000256" key="2">
    <source>
        <dbReference type="SAM" id="SignalP"/>
    </source>
</evidence>
<evidence type="ECO:0000313" key="4">
    <source>
        <dbReference type="Proteomes" id="UP001293718"/>
    </source>
</evidence>
<reference evidence="3 4" key="1">
    <citation type="submission" date="2023-11" db="EMBL/GenBank/DDBJ databases">
        <title>Draft genome of Azohydromonas lata strain H1 (DSM1123), a polyhydroxyalkanoate producer.</title>
        <authorList>
            <person name="Traversa D."/>
            <person name="D'Addabbo P."/>
            <person name="Pazzani C."/>
            <person name="Manzari C."/>
            <person name="Chiara M."/>
            <person name="Scrascia M."/>
        </authorList>
    </citation>
    <scope>NUCLEOTIDE SEQUENCE [LARGE SCALE GENOMIC DNA]</scope>
    <source>
        <strain evidence="3 4">H1</strain>
    </source>
</reference>
<sequence>MSSKPSFHHTRRILLGAIAACVAAGSALAADYNEHSFKLGHVIADDHPAALGGKRWAELLAQRSGGKIKVRVHGNGTLGGDTQMTSAVQGGVQELGIITSSPMASVVKEIGLLDLPFTFNTAQEVDSVLAGPVGQAIAARMSDKGMVVLGWMENGFRSITNSKRPITRIEDLQGLKIRVLQNPVYIDAFNTLGANAVPMPFPEVYPALESRAVDGQENPLGTINTSKFNEVQKYLSITRHTYTPYVVVISKKVWDKLTPDEQQLMRETAAEASAYQRDVSRKSEARFLAELKQRGMQVNELSAAEAARMREKLAPVISKYSKELGGELGAQMLAEISKVRVSAK</sequence>
<dbReference type="RefSeq" id="WP_322465301.1">
    <property type="nucleotide sequence ID" value="NZ_JAXOJX010000012.1"/>
</dbReference>
<dbReference type="NCBIfam" id="TIGR00787">
    <property type="entry name" value="dctP"/>
    <property type="match status" value="1"/>
</dbReference>
<dbReference type="EMBL" id="JAXOJX010000012">
    <property type="protein sequence ID" value="MDZ5456865.1"/>
    <property type="molecule type" value="Genomic_DNA"/>
</dbReference>
<comment type="caution">
    <text evidence="3">The sequence shown here is derived from an EMBL/GenBank/DDBJ whole genome shotgun (WGS) entry which is preliminary data.</text>
</comment>
<dbReference type="InterPro" id="IPR004682">
    <property type="entry name" value="TRAP_DctP"/>
</dbReference>
<dbReference type="PANTHER" id="PTHR33376:SF2">
    <property type="entry name" value="DICARBOXYLATE-BINDING PERIPLASMIC PROTEIN"/>
    <property type="match status" value="1"/>
</dbReference>
<gene>
    <name evidence="3" type="ORF">SM757_09810</name>
</gene>
<dbReference type="InterPro" id="IPR038404">
    <property type="entry name" value="TRAP_DctP_sf"/>
</dbReference>
<evidence type="ECO:0000256" key="1">
    <source>
        <dbReference type="ARBA" id="ARBA00022729"/>
    </source>
</evidence>
<accession>A0ABU5ICM0</accession>
<protein>
    <submittedName>
        <fullName evidence="3">TRAP transporter substrate-binding protein</fullName>
    </submittedName>
</protein>
<dbReference type="CDD" id="cd13679">
    <property type="entry name" value="PBP2_TRAP_YiaO_like"/>
    <property type="match status" value="1"/>
</dbReference>
<keyword evidence="1 2" id="KW-0732">Signal</keyword>